<evidence type="ECO:0000259" key="3">
    <source>
        <dbReference type="Pfam" id="PF07238"/>
    </source>
</evidence>
<reference evidence="4 5" key="1">
    <citation type="submission" date="2022-12" db="EMBL/GenBank/DDBJ databases">
        <title>Sphingomonas abieness sp. nov., an endophytic bacterium isolated from Abies koreana.</title>
        <authorList>
            <person name="Jiang L."/>
            <person name="Lee J."/>
        </authorList>
    </citation>
    <scope>NUCLEOTIDE SEQUENCE [LARGE SCALE GENOMIC DNA]</scope>
    <source>
        <strain evidence="5">PAMB 00755</strain>
    </source>
</reference>
<evidence type="ECO:0000256" key="1">
    <source>
        <dbReference type="SAM" id="MobiDB-lite"/>
    </source>
</evidence>
<name>A0ABY7NT95_9SPHN</name>
<feature type="region of interest" description="Disordered" evidence="1">
    <location>
        <begin position="98"/>
        <end position="126"/>
    </location>
</feature>
<keyword evidence="2" id="KW-1133">Transmembrane helix</keyword>
<gene>
    <name evidence="4" type="ORF">PBT88_09795</name>
</gene>
<evidence type="ECO:0000313" key="4">
    <source>
        <dbReference type="EMBL" id="WBO24362.1"/>
    </source>
</evidence>
<dbReference type="Proteomes" id="UP001210865">
    <property type="component" value="Chromosome"/>
</dbReference>
<keyword evidence="2" id="KW-0472">Membrane</keyword>
<keyword evidence="5" id="KW-1185">Reference proteome</keyword>
<organism evidence="4 5">
    <name type="scientific">Sphingomonas abietis</name>
    <dbReference type="NCBI Taxonomy" id="3012344"/>
    <lineage>
        <taxon>Bacteria</taxon>
        <taxon>Pseudomonadati</taxon>
        <taxon>Pseudomonadota</taxon>
        <taxon>Alphaproteobacteria</taxon>
        <taxon>Sphingomonadales</taxon>
        <taxon>Sphingomonadaceae</taxon>
        <taxon>Sphingomonas</taxon>
    </lineage>
</organism>
<dbReference type="EMBL" id="CP115174">
    <property type="protein sequence ID" value="WBO24362.1"/>
    <property type="molecule type" value="Genomic_DNA"/>
</dbReference>
<feature type="domain" description="PilZ" evidence="3">
    <location>
        <begin position="12"/>
        <end position="89"/>
    </location>
</feature>
<feature type="transmembrane region" description="Helical" evidence="2">
    <location>
        <begin position="136"/>
        <end position="156"/>
    </location>
</feature>
<evidence type="ECO:0000313" key="5">
    <source>
        <dbReference type="Proteomes" id="UP001210865"/>
    </source>
</evidence>
<dbReference type="InterPro" id="IPR009875">
    <property type="entry name" value="PilZ_domain"/>
</dbReference>
<feature type="compositionally biased region" description="Basic and acidic residues" evidence="1">
    <location>
        <begin position="110"/>
        <end position="126"/>
    </location>
</feature>
<dbReference type="RefSeq" id="WP_270078989.1">
    <property type="nucleotide sequence ID" value="NZ_CP115174.1"/>
</dbReference>
<sequence length="177" mass="19790">MLEIFQTKFRPRETRRPVHIPSRMRSGAEWMDACIRNVSSRGLLLESENPPAPGTYVDLRRGSQIVIGRVVWRKDRLFGVRAQDRIEIDALLNEPRLARPAAKPETTANPERRSKSRADTDRDVARQLERSRQLSSAIQFAFIAVAGISASAIIAAEAYKVLIQPITKIDAALSSNG</sequence>
<evidence type="ECO:0000256" key="2">
    <source>
        <dbReference type="SAM" id="Phobius"/>
    </source>
</evidence>
<protein>
    <submittedName>
        <fullName evidence="4">PilZ domain-containing protein</fullName>
    </submittedName>
</protein>
<keyword evidence="2" id="KW-0812">Transmembrane</keyword>
<proteinExistence type="predicted"/>
<dbReference type="SUPFAM" id="SSF141371">
    <property type="entry name" value="PilZ domain-like"/>
    <property type="match status" value="1"/>
</dbReference>
<dbReference type="Pfam" id="PF07238">
    <property type="entry name" value="PilZ"/>
    <property type="match status" value="1"/>
</dbReference>
<accession>A0ABY7NT95</accession>